<dbReference type="CDD" id="cd00616">
    <property type="entry name" value="AHBA_syn"/>
    <property type="match status" value="1"/>
</dbReference>
<comment type="caution">
    <text evidence="6">The sequence shown here is derived from an EMBL/GenBank/DDBJ whole genome shotgun (WGS) entry which is preliminary data.</text>
</comment>
<gene>
    <name evidence="6" type="ORF">HNQ81_000267</name>
</gene>
<evidence type="ECO:0000313" key="7">
    <source>
        <dbReference type="Proteomes" id="UP000539642"/>
    </source>
</evidence>
<evidence type="ECO:0000256" key="5">
    <source>
        <dbReference type="RuleBase" id="RU004508"/>
    </source>
</evidence>
<dbReference type="GO" id="GO:0030170">
    <property type="term" value="F:pyridoxal phosphate binding"/>
    <property type="evidence" value="ECO:0007669"/>
    <property type="project" value="TreeGrafter"/>
</dbReference>
<dbReference type="PANTHER" id="PTHR30244:SF36">
    <property type="entry name" value="3-OXO-GLUCOSE-6-PHOSPHATE:GLUTAMATE AMINOTRANSFERASE"/>
    <property type="match status" value="1"/>
</dbReference>
<dbReference type="PIRSF" id="PIRSF000390">
    <property type="entry name" value="PLP_StrS"/>
    <property type="match status" value="1"/>
</dbReference>
<evidence type="ECO:0000256" key="3">
    <source>
        <dbReference type="PIRSR" id="PIRSR000390-1"/>
    </source>
</evidence>
<name>A0A840UYI0_9BACT</name>
<dbReference type="InterPro" id="IPR015424">
    <property type="entry name" value="PyrdxlP-dep_Trfase"/>
</dbReference>
<keyword evidence="1 4" id="KW-0663">Pyridoxal phosphate</keyword>
<keyword evidence="7" id="KW-1185">Reference proteome</keyword>
<dbReference type="Gene3D" id="3.40.640.10">
    <property type="entry name" value="Type I PLP-dependent aspartate aminotransferase-like (Major domain)"/>
    <property type="match status" value="1"/>
</dbReference>
<dbReference type="RefSeq" id="WP_183347509.1">
    <property type="nucleotide sequence ID" value="NZ_JACHEO010000001.1"/>
</dbReference>
<feature type="active site" description="Proton acceptor" evidence="3">
    <location>
        <position position="198"/>
    </location>
</feature>
<dbReference type="GO" id="GO:0008483">
    <property type="term" value="F:transaminase activity"/>
    <property type="evidence" value="ECO:0007669"/>
    <property type="project" value="TreeGrafter"/>
</dbReference>
<evidence type="ECO:0000256" key="1">
    <source>
        <dbReference type="ARBA" id="ARBA00022898"/>
    </source>
</evidence>
<dbReference type="EMBL" id="JACHEO010000001">
    <property type="protein sequence ID" value="MBB5346560.1"/>
    <property type="molecule type" value="Genomic_DNA"/>
</dbReference>
<feature type="modified residue" description="N6-(pyridoxal phosphate)lysine" evidence="4">
    <location>
        <position position="198"/>
    </location>
</feature>
<dbReference type="Gene3D" id="3.90.1150.10">
    <property type="entry name" value="Aspartate Aminotransferase, domain 1"/>
    <property type="match status" value="1"/>
</dbReference>
<protein>
    <submittedName>
        <fullName evidence="6">dTDP-4-amino-4,6-dideoxygalactose transaminase</fullName>
    </submittedName>
</protein>
<dbReference type="AlphaFoldDB" id="A0A840UYI0"/>
<dbReference type="InterPro" id="IPR015421">
    <property type="entry name" value="PyrdxlP-dep_Trfase_major"/>
</dbReference>
<comment type="similarity">
    <text evidence="2 5">Belongs to the DegT/DnrJ/EryC1 family.</text>
</comment>
<reference evidence="6 7" key="1">
    <citation type="submission" date="2020-08" db="EMBL/GenBank/DDBJ databases">
        <title>Genomic Encyclopedia of Type Strains, Phase IV (KMG-IV): sequencing the most valuable type-strain genomes for metagenomic binning, comparative biology and taxonomic classification.</title>
        <authorList>
            <person name="Goeker M."/>
        </authorList>
    </citation>
    <scope>NUCLEOTIDE SEQUENCE [LARGE SCALE GENOMIC DNA]</scope>
    <source>
        <strain evidence="6 7">DSM 28570</strain>
    </source>
</reference>
<dbReference type="Proteomes" id="UP000539642">
    <property type="component" value="Unassembled WGS sequence"/>
</dbReference>
<dbReference type="InterPro" id="IPR000653">
    <property type="entry name" value="DegT/StrS_aminotransferase"/>
</dbReference>
<dbReference type="Pfam" id="PF01041">
    <property type="entry name" value="DegT_DnrJ_EryC1"/>
    <property type="match status" value="1"/>
</dbReference>
<dbReference type="SUPFAM" id="SSF53383">
    <property type="entry name" value="PLP-dependent transferases"/>
    <property type="match status" value="1"/>
</dbReference>
<dbReference type="PANTHER" id="PTHR30244">
    <property type="entry name" value="TRANSAMINASE"/>
    <property type="match status" value="1"/>
</dbReference>
<dbReference type="InterPro" id="IPR015422">
    <property type="entry name" value="PyrdxlP-dep_Trfase_small"/>
</dbReference>
<accession>A0A840UYI0</accession>
<evidence type="ECO:0000313" key="6">
    <source>
        <dbReference type="EMBL" id="MBB5346560.1"/>
    </source>
</evidence>
<evidence type="ECO:0000256" key="4">
    <source>
        <dbReference type="PIRSR" id="PIRSR000390-2"/>
    </source>
</evidence>
<proteinExistence type="inferred from homology"/>
<sequence>MNVPLLDLQAQLAYLKDELQAAVLKVLDSTRYIQGPEVEALEKEVAEYSGVPYGIGVSSGTDALLVSLMALDIGHGDLVLTTPYSFFATMGVVLRLGARPVFADIDPVSYNIDPRRMEEILDADKERRIKAIIPVHLYGQCADMAAILALAERYGLPVIEDAAQAIGAEYPLATAQGTRILRAGSMGISGCFSFFPSKNLGGIGDGGMVVSHNKEFADKVNLLRNHGAYPKYYHSMVGGNFRLDPIQAAALRVKLPYLDGWHKKRSDNARVYNTLFQAAGLVGQGAVVTPTAVYRDGGSDSGADNYHIYNQYVIRAHRRDDLRDWLLARDIGCEIYYPVALHRQKCLGTGYDDISLPIAEKAADETLALPIYPELTVEMQEYVVSTIAQFYMNR</sequence>
<dbReference type="GO" id="GO:0000271">
    <property type="term" value="P:polysaccharide biosynthetic process"/>
    <property type="evidence" value="ECO:0007669"/>
    <property type="project" value="TreeGrafter"/>
</dbReference>
<organism evidence="6 7">
    <name type="scientific">Desulfoprunum benzoelyticum</name>
    <dbReference type="NCBI Taxonomy" id="1506996"/>
    <lineage>
        <taxon>Bacteria</taxon>
        <taxon>Pseudomonadati</taxon>
        <taxon>Thermodesulfobacteriota</taxon>
        <taxon>Desulfobulbia</taxon>
        <taxon>Desulfobulbales</taxon>
        <taxon>Desulfobulbaceae</taxon>
        <taxon>Desulfoprunum</taxon>
    </lineage>
</organism>
<evidence type="ECO:0000256" key="2">
    <source>
        <dbReference type="ARBA" id="ARBA00037999"/>
    </source>
</evidence>